<evidence type="ECO:0000256" key="3">
    <source>
        <dbReference type="ARBA" id="ARBA00022729"/>
    </source>
</evidence>
<evidence type="ECO:0000256" key="6">
    <source>
        <dbReference type="ARBA" id="ARBA00023014"/>
    </source>
</evidence>
<accession>C7N1L8</accession>
<evidence type="ECO:0000256" key="2">
    <source>
        <dbReference type="ARBA" id="ARBA00022723"/>
    </source>
</evidence>
<dbReference type="SUPFAM" id="SSF53706">
    <property type="entry name" value="Formate dehydrogenase/DMSO reductase, domains 1-3"/>
    <property type="match status" value="1"/>
</dbReference>
<keyword evidence="2" id="KW-0479">Metal-binding</keyword>
<dbReference type="InterPro" id="IPR006963">
    <property type="entry name" value="Mopterin_OxRdtase_4Fe-4S_dom"/>
</dbReference>
<dbReference type="GO" id="GO:0051536">
    <property type="term" value="F:iron-sulfur cluster binding"/>
    <property type="evidence" value="ECO:0007669"/>
    <property type="project" value="UniProtKB-KW"/>
</dbReference>
<dbReference type="STRING" id="471855.Shel_02420"/>
<keyword evidence="4" id="KW-0560">Oxidoreductase</keyword>
<dbReference type="AlphaFoldDB" id="C7N1L8"/>
<evidence type="ECO:0000256" key="1">
    <source>
        <dbReference type="ARBA" id="ARBA00010312"/>
    </source>
</evidence>
<organism evidence="8 9">
    <name type="scientific">Slackia heliotrinireducens (strain ATCC 29202 / DSM 20476 / NCTC 11029 / RHS 1)</name>
    <name type="common">Peptococcus heliotrinreducens</name>
    <dbReference type="NCBI Taxonomy" id="471855"/>
    <lineage>
        <taxon>Bacteria</taxon>
        <taxon>Bacillati</taxon>
        <taxon>Actinomycetota</taxon>
        <taxon>Coriobacteriia</taxon>
        <taxon>Eggerthellales</taxon>
        <taxon>Eggerthellaceae</taxon>
        <taxon>Slackia</taxon>
    </lineage>
</organism>
<proteinExistence type="inferred from homology"/>
<evidence type="ECO:0000256" key="4">
    <source>
        <dbReference type="ARBA" id="ARBA00023002"/>
    </source>
</evidence>
<keyword evidence="5" id="KW-0408">Iron</keyword>
<gene>
    <name evidence="8" type="ordered locus">Shel_02420</name>
</gene>
<protein>
    <submittedName>
        <fullName evidence="8">Anaerobic dehydrogenase, typically selenocysteine-containing</fullName>
    </submittedName>
</protein>
<dbReference type="Proteomes" id="UP000002026">
    <property type="component" value="Chromosome"/>
</dbReference>
<dbReference type="Gene3D" id="2.40.40.20">
    <property type="match status" value="1"/>
</dbReference>
<evidence type="ECO:0000256" key="5">
    <source>
        <dbReference type="ARBA" id="ARBA00023004"/>
    </source>
</evidence>
<sequence length="824" mass="91224">MGVTKGETGLTRRTFLKAAGAASVASGATYLGKPALGALALDPQAAYADPVEEVVECVCRPNCHAYCRHSVTVRDGLVVQSEMAHFPEECYDRICLRGVSSLQRIYDPDRIKYPMKRAGERGEGKWERITWEEAIDLIATKWKEIIDEYGPQALAFHHSGGDVSLLNCWPTITRFTNLLGGTYIDYNTDMGIDHGTSQVFGMNDWNGPSSNDPSDWKNSKTIFIWGYNVTEANIQAWHFLADAIEAGAKVVTVDPIYTKTASKSDIFVPIRPGSDLALICGMIHIIIDEKLYDEDYLAAKTCAPFLVNQATGKFMRASDMGVAPTEGPVNPATGQPTVIDPEIVWDAATGEFVPADQAQKPAVSGDRTYEGEKFRTAWDMLCNQMDEYTPEAVEALTDIDADTVVELAHLEAGDLVSNIHGFGNGCYVNGCMFGHALATLAGITGNVGKSGCSVGFPVHVGVGVNNQWLRMDLAKIPSGIPTLILPEVVETGKFMGEDFPIKAIHFSNSNALSNTVNHNELREKVLPKMELVVTQDVTFNDTVLWSDIVLPTPNYYEEEEIVALFFAQHPYMQHSAKAVDPLFEAKPDSEILRMLADKLGFGDQFMPMTDEEAMDELFDTPLGHEIGLTFANLKEKGVIKVPGLDVMFEGQKFTTRSGRVEFYLENPTARNDYGQELDIEGSHLPHWYEPAEAWPENELFKKYPFVVITPKGRYRIHGQWFNVPALRELDPEPTTYLNPEDAAAKGIADGDYVEVFNDRGSYVCKCILSDAIRPGVISTPKGWQRNQHKKGGYQEVTGGHFDPFSVNNSFYDTLADVRLWDGKE</sequence>
<dbReference type="HOGENOM" id="CLU_000422_13_3_11"/>
<dbReference type="SUPFAM" id="SSF50692">
    <property type="entry name" value="ADC-like"/>
    <property type="match status" value="1"/>
</dbReference>
<feature type="domain" description="4Fe-4S Mo/W bis-MGD-type" evidence="7">
    <location>
        <begin position="52"/>
        <end position="109"/>
    </location>
</feature>
<dbReference type="PROSITE" id="PS51318">
    <property type="entry name" value="TAT"/>
    <property type="match status" value="1"/>
</dbReference>
<evidence type="ECO:0000313" key="9">
    <source>
        <dbReference type="Proteomes" id="UP000002026"/>
    </source>
</evidence>
<dbReference type="PROSITE" id="PS51669">
    <property type="entry name" value="4FE4S_MOW_BIS_MGD"/>
    <property type="match status" value="1"/>
</dbReference>
<evidence type="ECO:0000313" key="8">
    <source>
        <dbReference type="EMBL" id="ACV21310.1"/>
    </source>
</evidence>
<dbReference type="InterPro" id="IPR006657">
    <property type="entry name" value="MoPterin_dinucl-bd_dom"/>
</dbReference>
<dbReference type="NCBIfam" id="TIGR01409">
    <property type="entry name" value="TAT_signal_seq"/>
    <property type="match status" value="1"/>
</dbReference>
<dbReference type="GO" id="GO:0016491">
    <property type="term" value="F:oxidoreductase activity"/>
    <property type="evidence" value="ECO:0007669"/>
    <property type="project" value="UniProtKB-KW"/>
</dbReference>
<dbReference type="InterPro" id="IPR019546">
    <property type="entry name" value="TAT_signal_bac_arc"/>
</dbReference>
<dbReference type="KEGG" id="shi:Shel_02420"/>
<name>C7N1L8_SLAHD</name>
<dbReference type="eggNOG" id="COG0243">
    <property type="taxonomic scope" value="Bacteria"/>
</dbReference>
<dbReference type="Pfam" id="PF01568">
    <property type="entry name" value="Molydop_binding"/>
    <property type="match status" value="1"/>
</dbReference>
<dbReference type="EMBL" id="CP001684">
    <property type="protein sequence ID" value="ACV21310.1"/>
    <property type="molecule type" value="Genomic_DNA"/>
</dbReference>
<dbReference type="InterPro" id="IPR006656">
    <property type="entry name" value="Mopterin_OxRdtase"/>
</dbReference>
<dbReference type="Gene3D" id="3.30.2070.10">
    <property type="entry name" value="Formate dehydrogenase/DMSO reductase"/>
    <property type="match status" value="1"/>
</dbReference>
<dbReference type="Gene3D" id="3.40.228.10">
    <property type="entry name" value="Dimethylsulfoxide Reductase, domain 2"/>
    <property type="match status" value="1"/>
</dbReference>
<dbReference type="Gene3D" id="3.40.50.12440">
    <property type="match status" value="2"/>
</dbReference>
<keyword evidence="9" id="KW-1185">Reference proteome</keyword>
<evidence type="ECO:0000259" key="7">
    <source>
        <dbReference type="PROSITE" id="PS51669"/>
    </source>
</evidence>
<dbReference type="Gene3D" id="3.40.50.740">
    <property type="match status" value="1"/>
</dbReference>
<dbReference type="RefSeq" id="WP_012797420.1">
    <property type="nucleotide sequence ID" value="NC_013165.1"/>
</dbReference>
<dbReference type="Pfam" id="PF00384">
    <property type="entry name" value="Molybdopterin"/>
    <property type="match status" value="1"/>
</dbReference>
<dbReference type="PANTHER" id="PTHR43742:SF6">
    <property type="entry name" value="OXIDOREDUCTASE YYAE-RELATED"/>
    <property type="match status" value="1"/>
</dbReference>
<comment type="similarity">
    <text evidence="1">Belongs to the prokaryotic molybdopterin-containing oxidoreductase family.</text>
</comment>
<keyword evidence="3" id="KW-0732">Signal</keyword>
<reference evidence="8 9" key="1">
    <citation type="journal article" date="2009" name="Stand. Genomic Sci.">
        <title>Complete genome sequence of Slackia heliotrinireducens type strain (RHS 1).</title>
        <authorList>
            <person name="Pukall R."/>
            <person name="Lapidus A."/>
            <person name="Nolan M."/>
            <person name="Copeland A."/>
            <person name="Glavina Del Rio T."/>
            <person name="Lucas S."/>
            <person name="Chen F."/>
            <person name="Tice H."/>
            <person name="Cheng J.F."/>
            <person name="Chertkov O."/>
            <person name="Bruce D."/>
            <person name="Goodwin L."/>
            <person name="Kuske C."/>
            <person name="Brettin T."/>
            <person name="Detter J.C."/>
            <person name="Han C."/>
            <person name="Pitluck S."/>
            <person name="Pati A."/>
            <person name="Mavrommatis K."/>
            <person name="Ivanova N."/>
            <person name="Ovchinnikova G."/>
            <person name="Chen A."/>
            <person name="Palaniappan K."/>
            <person name="Schneider S."/>
            <person name="Rohde M."/>
            <person name="Chain P."/>
            <person name="D'haeseleer P."/>
            <person name="Goker M."/>
            <person name="Bristow J."/>
            <person name="Eisen J.A."/>
            <person name="Markowitz V."/>
            <person name="Kyrpides N.C."/>
            <person name="Klenk H.P."/>
            <person name="Hugenholtz P."/>
        </authorList>
    </citation>
    <scope>NUCLEOTIDE SEQUENCE [LARGE SCALE GENOMIC DNA]</scope>
    <source>
        <strain evidence="9">ATCC 29202 / DSM 20476 / NCTC 11029 / RHS 1</strain>
    </source>
</reference>
<dbReference type="InterPro" id="IPR050612">
    <property type="entry name" value="Prok_Mopterin_Oxidored"/>
</dbReference>
<dbReference type="PANTHER" id="PTHR43742">
    <property type="entry name" value="TRIMETHYLAMINE-N-OXIDE REDUCTASE"/>
    <property type="match status" value="1"/>
</dbReference>
<dbReference type="InterPro" id="IPR006311">
    <property type="entry name" value="TAT_signal"/>
</dbReference>
<keyword evidence="6" id="KW-0411">Iron-sulfur</keyword>
<dbReference type="InterPro" id="IPR009010">
    <property type="entry name" value="Asp_de-COase-like_dom_sf"/>
</dbReference>
<dbReference type="GO" id="GO:0043546">
    <property type="term" value="F:molybdopterin cofactor binding"/>
    <property type="evidence" value="ECO:0007669"/>
    <property type="project" value="InterPro"/>
</dbReference>
<dbReference type="GO" id="GO:0046872">
    <property type="term" value="F:metal ion binding"/>
    <property type="evidence" value="ECO:0007669"/>
    <property type="project" value="UniProtKB-KW"/>
</dbReference>